<evidence type="ECO:0000313" key="1">
    <source>
        <dbReference type="EMBL" id="MDX2915837.1"/>
    </source>
</evidence>
<name>A0ABU4LJ44_9ACTN</name>
<dbReference type="Proteomes" id="UP001271723">
    <property type="component" value="Unassembled WGS sequence"/>
</dbReference>
<dbReference type="RefSeq" id="WP_086751273.1">
    <property type="nucleotide sequence ID" value="NZ_JARAVY010000034.1"/>
</dbReference>
<sequence length="155" mass="16559">MPTTTTVRLLRPRALYAVASAGTLLWALSGCGEEPAEVKSAPAWTESSAYTYTLTSSEGERALIGTFQVTVRDGKVVKTTGADESGRRVVEEDLAEVPTIAELLKQAKSASEEGADVVDVEYADDGRPTGISIDWDKNAIDDEEAYVLSAYEPLG</sequence>
<dbReference type="InterPro" id="IPR046172">
    <property type="entry name" value="DUF6174"/>
</dbReference>
<protein>
    <submittedName>
        <fullName evidence="1">DUF6174 domain-containing protein</fullName>
    </submittedName>
</protein>
<dbReference type="EMBL" id="JARAVY010000034">
    <property type="protein sequence ID" value="MDX2915837.1"/>
    <property type="molecule type" value="Genomic_DNA"/>
</dbReference>
<organism evidence="1 2">
    <name type="scientific">Streptomyces griseiscabiei</name>
    <dbReference type="NCBI Taxonomy" id="2993540"/>
    <lineage>
        <taxon>Bacteria</taxon>
        <taxon>Bacillati</taxon>
        <taxon>Actinomycetota</taxon>
        <taxon>Actinomycetes</taxon>
        <taxon>Kitasatosporales</taxon>
        <taxon>Streptomycetaceae</taxon>
        <taxon>Streptomyces</taxon>
    </lineage>
</organism>
<gene>
    <name evidence="1" type="ORF">PV517_45105</name>
</gene>
<keyword evidence="2" id="KW-1185">Reference proteome</keyword>
<accession>A0ABU4LJ44</accession>
<proteinExistence type="predicted"/>
<evidence type="ECO:0000313" key="2">
    <source>
        <dbReference type="Proteomes" id="UP001271723"/>
    </source>
</evidence>
<comment type="caution">
    <text evidence="1">The sequence shown here is derived from an EMBL/GenBank/DDBJ whole genome shotgun (WGS) entry which is preliminary data.</text>
</comment>
<reference evidence="1 2" key="1">
    <citation type="journal article" date="2023" name="Microb. Genom.">
        <title>Mesoterricola silvestris gen. nov., sp. nov., Mesoterricola sediminis sp. nov., Geothrix oryzae sp. nov., Geothrix edaphica sp. nov., Geothrix rubra sp. nov., and Geothrix limicola sp. nov., six novel members of Acidobacteriota isolated from soils.</title>
        <authorList>
            <person name="Weisberg A.J."/>
            <person name="Pearce E."/>
            <person name="Kramer C.G."/>
            <person name="Chang J.H."/>
            <person name="Clarke C.R."/>
        </authorList>
    </citation>
    <scope>NUCLEOTIDE SEQUENCE [LARGE SCALE GENOMIC DNA]</scope>
    <source>
        <strain evidence="1 2">NRRL_B-2795</strain>
    </source>
</reference>
<dbReference type="Pfam" id="PF19671">
    <property type="entry name" value="DUF6174"/>
    <property type="match status" value="1"/>
</dbReference>